<name>A0ABM0SKD1_CAMSA</name>
<reference evidence="3" key="2">
    <citation type="submission" date="2025-08" db="UniProtKB">
        <authorList>
            <consortium name="RefSeq"/>
        </authorList>
    </citation>
    <scope>IDENTIFICATION</scope>
    <source>
        <tissue evidence="3">Leaf</tissue>
    </source>
</reference>
<dbReference type="InterPro" id="IPR005135">
    <property type="entry name" value="Endo/exonuclease/phosphatase"/>
</dbReference>
<protein>
    <submittedName>
        <fullName evidence="3">Uncharacterized protein LOC104698678</fullName>
    </submittedName>
</protein>
<dbReference type="Pfam" id="PF03372">
    <property type="entry name" value="Exo_endo_phos"/>
    <property type="match status" value="1"/>
</dbReference>
<dbReference type="Proteomes" id="UP000694864">
    <property type="component" value="Chromosome 6"/>
</dbReference>
<dbReference type="SUPFAM" id="SSF56219">
    <property type="entry name" value="DNase I-like"/>
    <property type="match status" value="1"/>
</dbReference>
<dbReference type="PANTHER" id="PTHR35218">
    <property type="entry name" value="RNASE H DOMAIN-CONTAINING PROTEIN"/>
    <property type="match status" value="1"/>
</dbReference>
<evidence type="ECO:0000313" key="3">
    <source>
        <dbReference type="RefSeq" id="XP_010412393.1"/>
    </source>
</evidence>
<accession>A0ABM0SKD1</accession>
<keyword evidence="2" id="KW-1185">Reference proteome</keyword>
<sequence>MRTAAWNCRGLGNDLAVRRLKEIKKTFSPDIICLMETKQGNDVVRSVGAELGYDHVFTVPPIGLSGGVALFWNSSLSVSVLYHSLNLVDTYVKINGFGFYLSCVYGNPNPSLRHLVRERLERTTLNRTGPWMAIGDFNEIKSNSEKKGGPPRHESSFADFRNMLQVCDFHEPKFKGNPFSWTGKRYSHDIACCLDKTLANSEWHGQYPASHAEFLELLESDHRPVITTITSDFNPRQGQFCYDNRLLNREGFQDAINRGWNHQHLGHETQLTSRLQECRKAIFSWKRRNKPNAQEEISILKNLLDKAHSDGLLHNVNESFDNN</sequence>
<evidence type="ECO:0000313" key="2">
    <source>
        <dbReference type="Proteomes" id="UP000694864"/>
    </source>
</evidence>
<organism evidence="2 3">
    <name type="scientific">Camelina sativa</name>
    <name type="common">False flax</name>
    <name type="synonym">Myagrum sativum</name>
    <dbReference type="NCBI Taxonomy" id="90675"/>
    <lineage>
        <taxon>Eukaryota</taxon>
        <taxon>Viridiplantae</taxon>
        <taxon>Streptophyta</taxon>
        <taxon>Embryophyta</taxon>
        <taxon>Tracheophyta</taxon>
        <taxon>Spermatophyta</taxon>
        <taxon>Magnoliopsida</taxon>
        <taxon>eudicotyledons</taxon>
        <taxon>Gunneridae</taxon>
        <taxon>Pentapetalae</taxon>
        <taxon>rosids</taxon>
        <taxon>malvids</taxon>
        <taxon>Brassicales</taxon>
        <taxon>Brassicaceae</taxon>
        <taxon>Camelineae</taxon>
        <taxon>Camelina</taxon>
    </lineage>
</organism>
<dbReference type="Gene3D" id="3.60.10.10">
    <property type="entry name" value="Endonuclease/exonuclease/phosphatase"/>
    <property type="match status" value="1"/>
</dbReference>
<dbReference type="PANTHER" id="PTHR35218:SF9">
    <property type="entry name" value="ENDONUCLEASE_EXONUCLEASE_PHOSPHATASE DOMAIN-CONTAINING PROTEIN"/>
    <property type="match status" value="1"/>
</dbReference>
<reference evidence="2" key="1">
    <citation type="journal article" date="2014" name="Nat. Commun.">
        <title>The emerging biofuel crop Camelina sativa retains a highly undifferentiated hexaploid genome structure.</title>
        <authorList>
            <person name="Kagale S."/>
            <person name="Koh C."/>
            <person name="Nixon J."/>
            <person name="Bollina V."/>
            <person name="Clarke W.E."/>
            <person name="Tuteja R."/>
            <person name="Spillane C."/>
            <person name="Robinson S.J."/>
            <person name="Links M.G."/>
            <person name="Clarke C."/>
            <person name="Higgins E.E."/>
            <person name="Huebert T."/>
            <person name="Sharpe A.G."/>
            <person name="Parkin I.A."/>
        </authorList>
    </citation>
    <scope>NUCLEOTIDE SEQUENCE [LARGE SCALE GENOMIC DNA]</scope>
    <source>
        <strain evidence="2">cv. DH55</strain>
    </source>
</reference>
<dbReference type="InterPro" id="IPR036691">
    <property type="entry name" value="Endo/exonu/phosph_ase_sf"/>
</dbReference>
<evidence type="ECO:0000259" key="1">
    <source>
        <dbReference type="Pfam" id="PF03372"/>
    </source>
</evidence>
<feature type="domain" description="Endonuclease/exonuclease/phosphatase" evidence="1">
    <location>
        <begin position="5"/>
        <end position="222"/>
    </location>
</feature>
<gene>
    <name evidence="3" type="primary">LOC104698678</name>
</gene>
<proteinExistence type="predicted"/>
<dbReference type="GeneID" id="104698678"/>
<dbReference type="RefSeq" id="XP_010412393.1">
    <property type="nucleotide sequence ID" value="XM_010414091.1"/>
</dbReference>